<evidence type="ECO:0000256" key="6">
    <source>
        <dbReference type="ARBA" id="ARBA00022840"/>
    </source>
</evidence>
<evidence type="ECO:0000313" key="11">
    <source>
        <dbReference type="Proteomes" id="UP000317178"/>
    </source>
</evidence>
<dbReference type="InterPro" id="IPR029044">
    <property type="entry name" value="Nucleotide-diphossugar_trans"/>
</dbReference>
<comment type="similarity">
    <text evidence="1">Belongs to the bacterial/plant glucose-1-phosphate adenylyltransferase family.</text>
</comment>
<dbReference type="InterPro" id="IPR011831">
    <property type="entry name" value="ADP-Glc_PPase"/>
</dbReference>
<dbReference type="NCBIfam" id="NF002772">
    <property type="entry name" value="PRK02862.1"/>
    <property type="match status" value="1"/>
</dbReference>
<feature type="domain" description="Nucleotidyl transferase" evidence="9">
    <location>
        <begin position="22"/>
        <end position="289"/>
    </location>
</feature>
<keyword evidence="4 10" id="KW-0548">Nucleotidyltransferase</keyword>
<dbReference type="Pfam" id="PF00483">
    <property type="entry name" value="NTP_transferase"/>
    <property type="match status" value="1"/>
</dbReference>
<keyword evidence="3 10" id="KW-0808">Transferase</keyword>
<dbReference type="InterPro" id="IPR011004">
    <property type="entry name" value="Trimer_LpxA-like_sf"/>
</dbReference>
<dbReference type="PANTHER" id="PTHR43523:SF12">
    <property type="entry name" value="GLUCOSE-1-PHOSPHATE ADENYLYLTRANSFERASE LARGE SUBUNIT 1, CHLOROPLASTIC-RELATED"/>
    <property type="match status" value="1"/>
</dbReference>
<proteinExistence type="inferred from homology"/>
<accession>A0A518CI43</accession>
<dbReference type="Gene3D" id="3.90.550.10">
    <property type="entry name" value="Spore Coat Polysaccharide Biosynthesis Protein SpsA, Chain A"/>
    <property type="match status" value="1"/>
</dbReference>
<dbReference type="CDD" id="cd04651">
    <property type="entry name" value="LbH_G1P_AT_C"/>
    <property type="match status" value="1"/>
</dbReference>
<dbReference type="SUPFAM" id="SSF53448">
    <property type="entry name" value="Nucleotide-diphospho-sugar transferases"/>
    <property type="match status" value="1"/>
</dbReference>
<dbReference type="EC" id="2.7.7.27" evidence="8"/>
<dbReference type="Proteomes" id="UP000317178">
    <property type="component" value="Chromosome"/>
</dbReference>
<dbReference type="EMBL" id="CP036281">
    <property type="protein sequence ID" value="QDU78844.1"/>
    <property type="molecule type" value="Genomic_DNA"/>
</dbReference>
<dbReference type="InterPro" id="IPR005836">
    <property type="entry name" value="ADP_Glu_pyroP_CS"/>
</dbReference>
<dbReference type="SUPFAM" id="SSF51161">
    <property type="entry name" value="Trimeric LpxA-like enzymes"/>
    <property type="match status" value="1"/>
</dbReference>
<dbReference type="GO" id="GO:0005978">
    <property type="term" value="P:glycogen biosynthetic process"/>
    <property type="evidence" value="ECO:0007669"/>
    <property type="project" value="UniProtKB-UniRule"/>
</dbReference>
<dbReference type="CDD" id="cd02508">
    <property type="entry name" value="ADP_Glucose_PP"/>
    <property type="match status" value="1"/>
</dbReference>
<dbReference type="PROSITE" id="PS00808">
    <property type="entry name" value="ADP_GLC_PYROPHOSPH_1"/>
    <property type="match status" value="1"/>
</dbReference>
<keyword evidence="11" id="KW-1185">Reference proteome</keyword>
<dbReference type="KEGG" id="plon:Pla110_05480"/>
<keyword evidence="7" id="KW-0119">Carbohydrate metabolism</keyword>
<evidence type="ECO:0000256" key="3">
    <source>
        <dbReference type="ARBA" id="ARBA00022679"/>
    </source>
</evidence>
<gene>
    <name evidence="10" type="primary">glgC_1</name>
    <name evidence="10" type="ORF">Pla110_05480</name>
</gene>
<evidence type="ECO:0000256" key="1">
    <source>
        <dbReference type="ARBA" id="ARBA00010443"/>
    </source>
</evidence>
<keyword evidence="5" id="KW-0547">Nucleotide-binding</keyword>
<evidence type="ECO:0000256" key="5">
    <source>
        <dbReference type="ARBA" id="ARBA00022741"/>
    </source>
</evidence>
<dbReference type="PANTHER" id="PTHR43523">
    <property type="entry name" value="GLUCOSE-1-PHOSPHATE ADENYLYLTRANSFERASE-RELATED"/>
    <property type="match status" value="1"/>
</dbReference>
<evidence type="ECO:0000256" key="4">
    <source>
        <dbReference type="ARBA" id="ARBA00022695"/>
    </source>
</evidence>
<dbReference type="GO" id="GO:0008878">
    <property type="term" value="F:glucose-1-phosphate adenylyltransferase activity"/>
    <property type="evidence" value="ECO:0007669"/>
    <property type="project" value="UniProtKB-UniRule"/>
</dbReference>
<organism evidence="10 11">
    <name type="scientific">Polystyrenella longa</name>
    <dbReference type="NCBI Taxonomy" id="2528007"/>
    <lineage>
        <taxon>Bacteria</taxon>
        <taxon>Pseudomonadati</taxon>
        <taxon>Planctomycetota</taxon>
        <taxon>Planctomycetia</taxon>
        <taxon>Planctomycetales</taxon>
        <taxon>Planctomycetaceae</taxon>
        <taxon>Polystyrenella</taxon>
    </lineage>
</organism>
<protein>
    <recommendedName>
        <fullName evidence="8">Glucose-1-phosphate adenylyltransferase</fullName>
        <ecNumber evidence="8">2.7.7.27</ecNumber>
    </recommendedName>
</protein>
<evidence type="ECO:0000259" key="9">
    <source>
        <dbReference type="Pfam" id="PF00483"/>
    </source>
</evidence>
<dbReference type="UniPathway" id="UPA00164"/>
<dbReference type="PROSITE" id="PS00809">
    <property type="entry name" value="ADP_GLC_PYROPHOSPH_2"/>
    <property type="match status" value="1"/>
</dbReference>
<dbReference type="Pfam" id="PF25247">
    <property type="entry name" value="LbH_GLGC"/>
    <property type="match status" value="1"/>
</dbReference>
<dbReference type="InterPro" id="IPR005835">
    <property type="entry name" value="NTP_transferase_dom"/>
</dbReference>
<keyword evidence="2" id="KW-0321">Glycogen metabolism</keyword>
<evidence type="ECO:0000256" key="8">
    <source>
        <dbReference type="NCBIfam" id="TIGR02091"/>
    </source>
</evidence>
<name>A0A518CI43_9PLAN</name>
<dbReference type="GO" id="GO:0005524">
    <property type="term" value="F:ATP binding"/>
    <property type="evidence" value="ECO:0007669"/>
    <property type="project" value="UniProtKB-KW"/>
</dbReference>
<evidence type="ECO:0000256" key="2">
    <source>
        <dbReference type="ARBA" id="ARBA00022600"/>
    </source>
</evidence>
<sequence length="442" mass="49893">MDQPKFRFELFESSLTMRSMVGLILGGGKGTRLFPLTEYRSKPAVPLAGKFRLIDIPVSNCLNSGVSRIYLLTQFNSVSLHRHIRDTYKFDRFNGGFVEILAAQQTMEGADWYQGTADAVRKNLRYLEQPGIEHVLILSGDQLYRMDYREMLKTHVDASADVTIAALPVDREDAQGFGIMRLDDTGRVKGFLEKPQTDEDLEMVWTEPKWLDDHGIPSRGRGHLASMGIYLFNRDVLVELLKNSDYQDFGKEIFPMAMRTHHVQVHPFDGYWEDIGTIKSFYEANLALASRNPPFQLMRQDAPIYTEARQLPSSRFEKSEISNSLIADGCTIEEGVVIQNSVIGVRCHIEKSVVIKDSIIMGNDFYPTDKENRCEDEHPMHIGEGAVIEGAIVDKNCQIGAGAKILRDNIKEENYDNGKVTVRDGIVLVRKGTVIPPGWTNS</sequence>
<reference evidence="10 11" key="1">
    <citation type="submission" date="2019-02" db="EMBL/GenBank/DDBJ databases">
        <title>Deep-cultivation of Planctomycetes and their phenomic and genomic characterization uncovers novel biology.</title>
        <authorList>
            <person name="Wiegand S."/>
            <person name="Jogler M."/>
            <person name="Boedeker C."/>
            <person name="Pinto D."/>
            <person name="Vollmers J."/>
            <person name="Rivas-Marin E."/>
            <person name="Kohn T."/>
            <person name="Peeters S.H."/>
            <person name="Heuer A."/>
            <person name="Rast P."/>
            <person name="Oberbeckmann S."/>
            <person name="Bunk B."/>
            <person name="Jeske O."/>
            <person name="Meyerdierks A."/>
            <person name="Storesund J.E."/>
            <person name="Kallscheuer N."/>
            <person name="Luecker S."/>
            <person name="Lage O.M."/>
            <person name="Pohl T."/>
            <person name="Merkel B.J."/>
            <person name="Hornburger P."/>
            <person name="Mueller R.-W."/>
            <person name="Bruemmer F."/>
            <person name="Labrenz M."/>
            <person name="Spormann A.M."/>
            <person name="Op den Camp H."/>
            <person name="Overmann J."/>
            <person name="Amann R."/>
            <person name="Jetten M.S.M."/>
            <person name="Mascher T."/>
            <person name="Medema M.H."/>
            <person name="Devos D.P."/>
            <person name="Kaster A.-K."/>
            <person name="Ovreas L."/>
            <person name="Rohde M."/>
            <person name="Galperin M.Y."/>
            <person name="Jogler C."/>
        </authorList>
    </citation>
    <scope>NUCLEOTIDE SEQUENCE [LARGE SCALE GENOMIC DNA]</scope>
    <source>
        <strain evidence="10 11">Pla110</strain>
    </source>
</reference>
<keyword evidence="6" id="KW-0067">ATP-binding</keyword>
<dbReference type="NCBIfam" id="TIGR02091">
    <property type="entry name" value="glgC"/>
    <property type="match status" value="1"/>
</dbReference>
<dbReference type="AlphaFoldDB" id="A0A518CI43"/>
<dbReference type="Gene3D" id="2.160.10.10">
    <property type="entry name" value="Hexapeptide repeat proteins"/>
    <property type="match status" value="1"/>
</dbReference>
<evidence type="ECO:0000313" key="10">
    <source>
        <dbReference type="EMBL" id="QDU78844.1"/>
    </source>
</evidence>
<evidence type="ECO:0000256" key="7">
    <source>
        <dbReference type="ARBA" id="ARBA00023277"/>
    </source>
</evidence>